<name>A0A8H4IN37_9PEZI</name>
<evidence type="ECO:0000313" key="8">
    <source>
        <dbReference type="Proteomes" id="UP000572817"/>
    </source>
</evidence>
<gene>
    <name evidence="7" type="ORF">GTA08_BOTSDO08545</name>
</gene>
<dbReference type="GO" id="GO:0004735">
    <property type="term" value="F:pyrroline-5-carboxylate reductase activity"/>
    <property type="evidence" value="ECO:0007669"/>
    <property type="project" value="InterPro"/>
</dbReference>
<dbReference type="PROSITE" id="PS51257">
    <property type="entry name" value="PROKAR_LIPOPROTEIN"/>
    <property type="match status" value="1"/>
</dbReference>
<dbReference type="PANTHER" id="PTHR11645">
    <property type="entry name" value="PYRROLINE-5-CARBOXYLATE REDUCTASE"/>
    <property type="match status" value="1"/>
</dbReference>
<evidence type="ECO:0000313" key="7">
    <source>
        <dbReference type="EMBL" id="KAF4304170.1"/>
    </source>
</evidence>
<keyword evidence="3" id="KW-0560">Oxidoreductase</keyword>
<dbReference type="EMBL" id="WWBZ02000051">
    <property type="protein sequence ID" value="KAF4304170.1"/>
    <property type="molecule type" value="Genomic_DNA"/>
</dbReference>
<feature type="domain" description="Pyrroline-5-carboxylate reductase catalytic N-terminal" evidence="5">
    <location>
        <begin position="5"/>
        <end position="112"/>
    </location>
</feature>
<evidence type="ECO:0000256" key="1">
    <source>
        <dbReference type="ARBA" id="ARBA00005525"/>
    </source>
</evidence>
<dbReference type="OrthoDB" id="10263291at2759"/>
<dbReference type="Pfam" id="PF14748">
    <property type="entry name" value="P5CR_dimer"/>
    <property type="match status" value="1"/>
</dbReference>
<evidence type="ECO:0000259" key="6">
    <source>
        <dbReference type="Pfam" id="PF14748"/>
    </source>
</evidence>
<reference evidence="7" key="1">
    <citation type="submission" date="2020-04" db="EMBL/GenBank/DDBJ databases">
        <title>Genome Assembly and Annotation of Botryosphaeria dothidea sdau 11-99, a Latent Pathogen of Apple Fruit Ring Rot in China.</title>
        <authorList>
            <person name="Yu C."/>
            <person name="Diao Y."/>
            <person name="Lu Q."/>
            <person name="Zhao J."/>
            <person name="Cui S."/>
            <person name="Peng C."/>
            <person name="He B."/>
            <person name="Liu H."/>
        </authorList>
    </citation>
    <scope>NUCLEOTIDE SEQUENCE [LARGE SCALE GENOMIC DNA]</scope>
    <source>
        <strain evidence="7">Sdau11-99</strain>
    </source>
</reference>
<dbReference type="PIRSF" id="PIRSF000193">
    <property type="entry name" value="Pyrrol-5-carb_rd"/>
    <property type="match status" value="1"/>
</dbReference>
<comment type="caution">
    <text evidence="7">The sequence shown here is derived from an EMBL/GenBank/DDBJ whole genome shotgun (WGS) entry which is preliminary data.</text>
</comment>
<dbReference type="Gene3D" id="3.40.50.720">
    <property type="entry name" value="NAD(P)-binding Rossmann-like Domain"/>
    <property type="match status" value="1"/>
</dbReference>
<evidence type="ECO:0000256" key="2">
    <source>
        <dbReference type="ARBA" id="ARBA00022857"/>
    </source>
</evidence>
<dbReference type="SUPFAM" id="SSF48179">
    <property type="entry name" value="6-phosphogluconate dehydrogenase C-terminal domain-like"/>
    <property type="match status" value="1"/>
</dbReference>
<dbReference type="InterPro" id="IPR000304">
    <property type="entry name" value="Pyrroline-COOH_reductase"/>
</dbReference>
<evidence type="ECO:0000256" key="4">
    <source>
        <dbReference type="PIRSR" id="PIRSR000193-1"/>
    </source>
</evidence>
<organism evidence="7 8">
    <name type="scientific">Botryosphaeria dothidea</name>
    <dbReference type="NCBI Taxonomy" id="55169"/>
    <lineage>
        <taxon>Eukaryota</taxon>
        <taxon>Fungi</taxon>
        <taxon>Dikarya</taxon>
        <taxon>Ascomycota</taxon>
        <taxon>Pezizomycotina</taxon>
        <taxon>Dothideomycetes</taxon>
        <taxon>Dothideomycetes incertae sedis</taxon>
        <taxon>Botryosphaeriales</taxon>
        <taxon>Botryosphaeriaceae</taxon>
        <taxon>Botryosphaeria</taxon>
    </lineage>
</organism>
<evidence type="ECO:0000259" key="5">
    <source>
        <dbReference type="Pfam" id="PF03807"/>
    </source>
</evidence>
<keyword evidence="2 4" id="KW-0521">NADP</keyword>
<feature type="binding site" evidence="4">
    <location>
        <begin position="9"/>
        <end position="14"/>
    </location>
    <ligand>
        <name>NADP(+)</name>
        <dbReference type="ChEBI" id="CHEBI:58349"/>
    </ligand>
</feature>
<dbReference type="Gene3D" id="1.10.3730.10">
    <property type="entry name" value="ProC C-terminal domain-like"/>
    <property type="match status" value="1"/>
</dbReference>
<dbReference type="Proteomes" id="UP000572817">
    <property type="component" value="Unassembled WGS sequence"/>
</dbReference>
<evidence type="ECO:0000256" key="3">
    <source>
        <dbReference type="ARBA" id="ARBA00023002"/>
    </source>
</evidence>
<dbReference type="HAMAP" id="MF_01925">
    <property type="entry name" value="P5C_reductase"/>
    <property type="match status" value="1"/>
</dbReference>
<comment type="similarity">
    <text evidence="1">Belongs to the pyrroline-5-carboxylate reductase family.</text>
</comment>
<feature type="binding site" evidence="4">
    <location>
        <begin position="84"/>
        <end position="87"/>
    </location>
    <ligand>
        <name>NADP(+)</name>
        <dbReference type="ChEBI" id="CHEBI:58349"/>
    </ligand>
</feature>
<protein>
    <recommendedName>
        <fullName evidence="9">Pyrroline-5-carboxylate reductase</fullName>
    </recommendedName>
</protein>
<evidence type="ECO:0008006" key="9">
    <source>
        <dbReference type="Google" id="ProtNLM"/>
    </source>
</evidence>
<dbReference type="SUPFAM" id="SSF51735">
    <property type="entry name" value="NAD(P)-binding Rossmann-fold domains"/>
    <property type="match status" value="1"/>
</dbReference>
<dbReference type="InterPro" id="IPR028939">
    <property type="entry name" value="P5C_Rdtase_cat_N"/>
</dbReference>
<feature type="domain" description="Pyrroline-5-carboxylate reductase dimerisation" evidence="6">
    <location>
        <begin position="188"/>
        <end position="286"/>
    </location>
</feature>
<dbReference type="InterPro" id="IPR036291">
    <property type="entry name" value="NAD(P)-bd_dom_sf"/>
</dbReference>
<accession>A0A8H4IN37</accession>
<dbReference type="InterPro" id="IPR008927">
    <property type="entry name" value="6-PGluconate_DH-like_C_sf"/>
</dbReference>
<sequence length="302" mass="30953">MPFRTVTILGCGDLGTSILAGLMGCDDDSSLASTRYIAYVRSQESARRIQATIDPASTAASRLTTVYGGDALSAVGPADVVILACKPADAPALLQAPGVAATLRGKLIVSVLGGVPASRIVSTLDEAATDVCPHRGGSYAVLRAIPNVAARVHASTTIVEQRPGVCSRDNEAVLALFDRLGHVELVPEALMDPATALCASGPAFVALMLETMAQGATDMGFDAEAALRMATGAMRGTIALVLAGEDPARVRETVTTPNGATARGLAMLHERGAVISLQEALKGTAHAMRTKHVVTAEEAAGN</sequence>
<dbReference type="Pfam" id="PF03807">
    <property type="entry name" value="F420_oxidored"/>
    <property type="match status" value="1"/>
</dbReference>
<dbReference type="InterPro" id="IPR029036">
    <property type="entry name" value="P5CR_dimer"/>
</dbReference>
<dbReference type="AlphaFoldDB" id="A0A8H4IN37"/>
<dbReference type="PANTHER" id="PTHR11645:SF0">
    <property type="entry name" value="PYRROLINE-5-CARBOXYLATE REDUCTASE 3"/>
    <property type="match status" value="1"/>
</dbReference>
<keyword evidence="8" id="KW-1185">Reference proteome</keyword>
<proteinExistence type="inferred from homology"/>
<dbReference type="GO" id="GO:0055129">
    <property type="term" value="P:L-proline biosynthetic process"/>
    <property type="evidence" value="ECO:0007669"/>
    <property type="project" value="TreeGrafter"/>
</dbReference>